<gene>
    <name evidence="1" type="ORF">CFS9_15460</name>
</gene>
<dbReference type="EMBL" id="AP031573">
    <property type="protein sequence ID" value="BFM42905.1"/>
    <property type="molecule type" value="Genomic_DNA"/>
</dbReference>
<proteinExistence type="predicted"/>
<dbReference type="RefSeq" id="WP_369618010.1">
    <property type="nucleotide sequence ID" value="NZ_AP031573.1"/>
</dbReference>
<sequence length="245" mass="29015">MNYYSIEHSMNKKILGHYPQIKEIIHHCAVWEDPRFIDRFSFEKININPIISNPVLYQNSNLTDLIDVRGEIGFLSKILISGKLKSILEKRRTTGFDFFKIPVFYREKIIEDYYILNVYEDNNNFIDINKCRVQYHKKADDYKFTYNTNTEYLTFENFDSFNSLLDVAIKNNESFFIDKIILKDSINEDFFLLRYVESGVKYVVSEKLKQEIEDAGCTGIEFQPIELSTIEWLHGGEREKIYGKA</sequence>
<protein>
    <submittedName>
        <fullName evidence="1">Uncharacterized protein</fullName>
    </submittedName>
</protein>
<accession>A0AAT9H0C4</accession>
<evidence type="ECO:0000313" key="1">
    <source>
        <dbReference type="EMBL" id="BFM42905.1"/>
    </source>
</evidence>
<reference evidence="1" key="1">
    <citation type="submission" date="2024-05" db="EMBL/GenBank/DDBJ databases">
        <title>Whole-Genome Sequence of CFS9, a Potential Fish Probiotic Isolated from the Body Surface of Silurus asotus.</title>
        <authorList>
            <person name="Kojima M."/>
            <person name="Tobioka K."/>
            <person name="Yokota K."/>
            <person name="Nakatani H."/>
            <person name="Hori K."/>
            <person name="Tamaru Y."/>
            <person name="Okazaki F."/>
        </authorList>
    </citation>
    <scope>NUCLEOTIDE SEQUENCE</scope>
    <source>
        <strain evidence="1">CFS9</strain>
    </source>
</reference>
<dbReference type="AlphaFoldDB" id="A0AAT9H0C4"/>
<organism evidence="1">
    <name type="scientific">Flavobacterium sp. CFS9</name>
    <dbReference type="NCBI Taxonomy" id="3143118"/>
    <lineage>
        <taxon>Bacteria</taxon>
        <taxon>Pseudomonadati</taxon>
        <taxon>Bacteroidota</taxon>
        <taxon>Flavobacteriia</taxon>
        <taxon>Flavobacteriales</taxon>
        <taxon>Flavobacteriaceae</taxon>
        <taxon>Flavobacterium</taxon>
    </lineage>
</organism>
<name>A0AAT9H0C4_9FLAO</name>